<protein>
    <submittedName>
        <fullName evidence="2">KIF7</fullName>
    </submittedName>
</protein>
<feature type="compositionally biased region" description="Basic and acidic residues" evidence="1">
    <location>
        <begin position="115"/>
        <end position="129"/>
    </location>
</feature>
<sequence length="563" mass="66135">MFKCTTTLRCLHHHLDFRINTIIKSLKDLIIFYPNLMQYNPLVAHNNNQNILMNNNQLPLPNVYNKDAASLLNAQLNSLTGQFQRLSTYETQSPIDIMPVQQPAPQKPVVEQDTAEQHEESKNNPKLERIEEESETCVEVVLDSQSEEEEDFDSEAEEEIEPLLLQIQETFRSHTRNHFEQVLGTDFYESPAFKPVKTQDKNAISTLRKELSDLTASNMNLKNAIDLRGAQRLVREFKGDSNPELQSRVKQYNDEIEKLEEKISDTEKKDAVTKDQFRIKELEMKLREQQHQLNLSLKLSQDLEKQRDQLQSEAARLQSQINNSSMYHFKEDSSSPEKSEKSIRQEIANLRDLKDDLIEERSQLETRYQSEKRSGKIFSKKDEFRIVELDVILEAMDACIDVKNSALCDETRSLLRKFVYRTIDLRTEGNRCQAELDLSEDDRHRLYRKLQELNYHYSSREVAYETQQINDPDAYEFKLKQLKDEVHNLKQDSQRYKRFYKAYHKHFDKKEEKSSSSSSNTNHHHIRSSLFPNVDMPPPQKVTRERKKLIVQSKVPSAKPKRK</sequence>
<organism evidence="2 3">
    <name type="scientific">Lepeophtheirus salmonis</name>
    <name type="common">Salmon louse</name>
    <name type="synonym">Caligus salmonis</name>
    <dbReference type="NCBI Taxonomy" id="72036"/>
    <lineage>
        <taxon>Eukaryota</taxon>
        <taxon>Metazoa</taxon>
        <taxon>Ecdysozoa</taxon>
        <taxon>Arthropoda</taxon>
        <taxon>Crustacea</taxon>
        <taxon>Multicrustacea</taxon>
        <taxon>Hexanauplia</taxon>
        <taxon>Copepoda</taxon>
        <taxon>Siphonostomatoida</taxon>
        <taxon>Caligidae</taxon>
        <taxon>Lepeophtheirus</taxon>
    </lineage>
</organism>
<dbReference type="EMBL" id="HG994589">
    <property type="protein sequence ID" value="CAF2789927.1"/>
    <property type="molecule type" value="Genomic_DNA"/>
</dbReference>
<dbReference type="AlphaFoldDB" id="A0A7R8CHW3"/>
<dbReference type="Proteomes" id="UP000675881">
    <property type="component" value="Chromosome 10"/>
</dbReference>
<accession>A0A7R8CHW3</accession>
<feature type="region of interest" description="Disordered" evidence="1">
    <location>
        <begin position="99"/>
        <end position="135"/>
    </location>
</feature>
<proteinExistence type="predicted"/>
<evidence type="ECO:0000256" key="1">
    <source>
        <dbReference type="SAM" id="MobiDB-lite"/>
    </source>
</evidence>
<reference evidence="2" key="1">
    <citation type="submission" date="2021-02" db="EMBL/GenBank/DDBJ databases">
        <authorList>
            <person name="Bekaert M."/>
        </authorList>
    </citation>
    <scope>NUCLEOTIDE SEQUENCE</scope>
    <source>
        <strain evidence="2">IoA-00</strain>
    </source>
</reference>
<feature type="region of interest" description="Disordered" evidence="1">
    <location>
        <begin position="507"/>
        <end position="563"/>
    </location>
</feature>
<keyword evidence="3" id="KW-1185">Reference proteome</keyword>
<gene>
    <name evidence="2" type="ORF">LSAA_2376</name>
</gene>
<evidence type="ECO:0000313" key="2">
    <source>
        <dbReference type="EMBL" id="CAF2789927.1"/>
    </source>
</evidence>
<name>A0A7R8CHW3_LEPSM</name>
<dbReference type="OrthoDB" id="6345572at2759"/>
<evidence type="ECO:0000313" key="3">
    <source>
        <dbReference type="Proteomes" id="UP000675881"/>
    </source>
</evidence>
<feature type="region of interest" description="Disordered" evidence="1">
    <location>
        <begin position="322"/>
        <end position="342"/>
    </location>
</feature>
<feature type="compositionally biased region" description="Basic and acidic residues" evidence="1">
    <location>
        <begin position="328"/>
        <end position="342"/>
    </location>
</feature>
<feature type="compositionally biased region" description="Low complexity" evidence="1">
    <location>
        <begin position="99"/>
        <end position="112"/>
    </location>
</feature>